<protein>
    <submittedName>
        <fullName evidence="1">Uncharacterized protein</fullName>
    </submittedName>
</protein>
<dbReference type="Proteomes" id="UP001054945">
    <property type="component" value="Unassembled WGS sequence"/>
</dbReference>
<gene>
    <name evidence="1" type="ORF">CEXT_612121</name>
</gene>
<dbReference type="EMBL" id="BPLR01002584">
    <property type="protein sequence ID" value="GIX75407.1"/>
    <property type="molecule type" value="Genomic_DNA"/>
</dbReference>
<keyword evidence="2" id="KW-1185">Reference proteome</keyword>
<accession>A0AAV4MSP5</accession>
<organism evidence="1 2">
    <name type="scientific">Caerostris extrusa</name>
    <name type="common">Bark spider</name>
    <name type="synonym">Caerostris bankana</name>
    <dbReference type="NCBI Taxonomy" id="172846"/>
    <lineage>
        <taxon>Eukaryota</taxon>
        <taxon>Metazoa</taxon>
        <taxon>Ecdysozoa</taxon>
        <taxon>Arthropoda</taxon>
        <taxon>Chelicerata</taxon>
        <taxon>Arachnida</taxon>
        <taxon>Araneae</taxon>
        <taxon>Araneomorphae</taxon>
        <taxon>Entelegynae</taxon>
        <taxon>Araneoidea</taxon>
        <taxon>Araneidae</taxon>
        <taxon>Caerostris</taxon>
    </lineage>
</organism>
<sequence length="111" mass="12302">MKAKTRHWKEGPAVTPSLPTRWCGNCYPPFLRHHKLHQEIPSASVTSGCSDFNYYESRTKPGTGRRNQLLHLPCQHDGVEISASLPPTPPAASGNSERLCNKRLVAAGRLE</sequence>
<proteinExistence type="predicted"/>
<reference evidence="1 2" key="1">
    <citation type="submission" date="2021-06" db="EMBL/GenBank/DDBJ databases">
        <title>Caerostris extrusa draft genome.</title>
        <authorList>
            <person name="Kono N."/>
            <person name="Arakawa K."/>
        </authorList>
    </citation>
    <scope>NUCLEOTIDE SEQUENCE [LARGE SCALE GENOMIC DNA]</scope>
</reference>
<evidence type="ECO:0000313" key="2">
    <source>
        <dbReference type="Proteomes" id="UP001054945"/>
    </source>
</evidence>
<name>A0AAV4MSP5_CAEEX</name>
<evidence type="ECO:0000313" key="1">
    <source>
        <dbReference type="EMBL" id="GIX75407.1"/>
    </source>
</evidence>
<comment type="caution">
    <text evidence="1">The sequence shown here is derived from an EMBL/GenBank/DDBJ whole genome shotgun (WGS) entry which is preliminary data.</text>
</comment>
<dbReference type="AlphaFoldDB" id="A0AAV4MSP5"/>